<proteinExistence type="predicted"/>
<protein>
    <submittedName>
        <fullName evidence="3">Uncharacterized protein</fullName>
    </submittedName>
</protein>
<evidence type="ECO:0000313" key="2">
    <source>
        <dbReference type="EMBL" id="OAG29897.1"/>
    </source>
</evidence>
<evidence type="ECO:0000313" key="4">
    <source>
        <dbReference type="Proteomes" id="UP000185944"/>
    </source>
</evidence>
<reference evidence="3 4" key="1">
    <citation type="submission" date="2016-02" db="EMBL/GenBank/DDBJ databases">
        <title>Discovery of a natural microsporidian pathogen with a broad tissue tropism in Caenorhabditis elegans.</title>
        <authorList>
            <person name="Luallen R.J."/>
            <person name="Reinke A.W."/>
            <person name="Tong L."/>
            <person name="Botts M.R."/>
            <person name="Felix M.-A."/>
            <person name="Troemel E.R."/>
        </authorList>
    </citation>
    <scope>NUCLEOTIDE SEQUENCE [LARGE SCALE GENOMIC DNA]</scope>
    <source>
        <strain evidence="3 4">JUm2807</strain>
    </source>
</reference>
<dbReference type="OrthoDB" id="2196137at2759"/>
<dbReference type="GeneID" id="93647794"/>
<evidence type="ECO:0000313" key="3">
    <source>
        <dbReference type="EMBL" id="OAG32267.1"/>
    </source>
</evidence>
<evidence type="ECO:0000256" key="1">
    <source>
        <dbReference type="SAM" id="MobiDB-lite"/>
    </source>
</evidence>
<feature type="region of interest" description="Disordered" evidence="1">
    <location>
        <begin position="778"/>
        <end position="797"/>
    </location>
</feature>
<accession>A0A177EJZ3</accession>
<dbReference type="VEuPathDB" id="MicrosporidiaDB:NEDG_01444"/>
<dbReference type="EMBL" id="LTDL01000038">
    <property type="protein sequence ID" value="OAG29897.1"/>
    <property type="molecule type" value="Genomic_DNA"/>
</dbReference>
<gene>
    <name evidence="2" type="ORF">NEDG_01444</name>
    <name evidence="3" type="ORF">NEDG_02134</name>
</gene>
<organism evidence="3 4">
    <name type="scientific">Nematocida displodere</name>
    <dbReference type="NCBI Taxonomy" id="1805483"/>
    <lineage>
        <taxon>Eukaryota</taxon>
        <taxon>Fungi</taxon>
        <taxon>Fungi incertae sedis</taxon>
        <taxon>Microsporidia</taxon>
        <taxon>Nematocida</taxon>
    </lineage>
</organism>
<name>A0A177EJZ3_9MICR</name>
<comment type="caution">
    <text evidence="3">The sequence shown here is derived from an EMBL/GenBank/DDBJ whole genome shotgun (WGS) entry which is preliminary data.</text>
</comment>
<dbReference type="RefSeq" id="XP_067544449.1">
    <property type="nucleotide sequence ID" value="XM_067688862.1"/>
</dbReference>
<dbReference type="VEuPathDB" id="MicrosporidiaDB:NEDG_02134"/>
<sequence length="1246" mass="137224">MAKCARTRGELLQGILRVRKPQRSAAIEQIFAEQKKKNQVLAVIVQGLPEKATAVEKVTCLIKAAKSPEECELAYIAAECLVNKDAGVGVSLLPLVLNAVECRRVDEGSASFFGLVKKIIVEAWDIDRSLLVGMVLRKSFREEQGFLAGTALSEAFKTAEAAPEEMLGWLEGGSGEVKAAVYANLLLDRNHHLYFEKNRYQGLFQAIGREDAAEALNLVKERAASDVFQDALLYVVDSSKKPLANVVWQHFTAQTVLPYINDIEPEKVLVFIEECLTKNLSVKSIISECSEHKLLHLAKTALYRGNSPGAATPVEDEAALGVVEMFLDELEGRIGELVGEYVFGLGCVSLATGRLAQGLEERRKDFFGAKNLYRLLNSILRVDSEEDVFNGSVTSNCLYEAYQGQEDQGQWTAEAILSAYIEKRKSFTNPSLLDRAVCAGIRGIRGIQALGAKPSLQSLQRMLNESINGSALLPFILEQLSPHIPGAVHTALLTHATLPHTGAAIRSHHTHIHSVLEELKKEARVEVRSCATTYLYAVLPKLPFGAQMKIVREDLHLPEIWGMLIQEYRKNEMVVITSLLGGTHVSQFLPHGKEGYTAAPIHQLRGDSLFFVLMHVLDTKYVLQYLQVIDCLGALHTDAPEDTPTKWCVRDSSGVPALFYNGVQQKLALEPEVAQVLASKITATEEPAPLRSSVVYALVQAKVLMCLEKDNLRDLAMHALTGQFIDPRKEGSAAIQKMCSESALLKEALVRYMKKRVEFKSFAAAVPELAAFLPAKREKRGEAGPGEEAVKRPKKERTDKALEIKAEKEKTDARRIGVLIAHLAASKPKTEERNSTLAKEKLKGLAADELTEAAKHCFIELNRFWKSDREKISKNFESVIEVLSLLPETAELEAVQHIVFSHLKIGEEAIAETLQIAQKIFGRSIGQQSTAKALATVAEMAGTDARVVGPLTTVLGEVSGPTAERFVSGALESLPETSAVFQASLCYLKTRPESPHYLAALNKALSLLDTRNEEVLLCALRFMQEHYTANSTSPHAPAILASAAKTLSLQTKLDRSGVIALSIMEAGIFQHGHALAEIDKENLVASCKYDLYHYQNLLLHFISSFPIEEMIEIAGKINTPEARSARTAIRQAVLAYQPGPRDGIRILSKLLGQAQTGSAYDKIFILDLISEAQGKLAQGAWITLFLKGAELLANEENPAVEERLLSLIRQMISESRSKKQMAAIYSEWTKKEKLTLLVQKLGVVFE</sequence>
<dbReference type="AlphaFoldDB" id="A0A177EJZ3"/>
<dbReference type="EMBL" id="LTDL01000009">
    <property type="protein sequence ID" value="OAG32267.1"/>
    <property type="molecule type" value="Genomic_DNA"/>
</dbReference>
<dbReference type="Proteomes" id="UP000185944">
    <property type="component" value="Unassembled WGS sequence"/>
</dbReference>
<keyword evidence="4" id="KW-1185">Reference proteome</keyword>